<reference evidence="2 3" key="1">
    <citation type="submission" date="2019-04" db="EMBL/GenBank/DDBJ databases">
        <title>Aspergillus burnettii sp. nov., novel species from soil in southeast Queensland.</title>
        <authorList>
            <person name="Gilchrist C.L.M."/>
            <person name="Pitt J.I."/>
            <person name="Lange L."/>
            <person name="Lacey H.J."/>
            <person name="Vuong D."/>
            <person name="Midgley D.J."/>
            <person name="Greenfield P."/>
            <person name="Bradbury M."/>
            <person name="Lacey E."/>
            <person name="Busk P.K."/>
            <person name="Pilgaard B."/>
            <person name="Chooi Y.H."/>
            <person name="Piggott A.M."/>
        </authorList>
    </citation>
    <scope>NUCLEOTIDE SEQUENCE [LARGE SCALE GENOMIC DNA]</scope>
    <source>
        <strain evidence="2 3">FRR 5400</strain>
    </source>
</reference>
<keyword evidence="3" id="KW-1185">Reference proteome</keyword>
<dbReference type="AlphaFoldDB" id="A0A8H6E6M6"/>
<evidence type="ECO:0000256" key="1">
    <source>
        <dbReference type="SAM" id="MobiDB-lite"/>
    </source>
</evidence>
<sequence>MFDTVTKKGRCSPGMGEQEKLANTKKSLSSLHTFTFSFLKNQTSPRVADKEDSRVEISHSDEGKMALLLANATHTQLDIHEQSESDEDEDRHLSLSSSDTNSERNIHSSSATPLLVHSELGLSASEPFPDYYESCEQNTAVVDKDIEEAYNHAIAMVFEEVVRIRKPDPSLASVSFFASRCNYPTTLLMTEKPPSQVESDISFVSQSASLGDITVQGQVISEPIPASQVTSVLPGRADSDKVAAMLPAFRARTSVKNTNAYVNNATLATSFISNDVPVQGVTSRVASIPSIASPSVSSGNAGVQSRHTPSTSSSSASTISSGQSAIQAVPVGSMPHMISHTFEAKNRDDQTSRSYESGFLVSQPTHFAGLNPRRSGQTFFASLQGPLPLSESICRSQAPGRALSIDEIVTPDEPPSPNFQPPIGTGRPVPGAAPKPAANAETQCRLRETGERKLNILEEMKIILRADGMKDDIQRRFTVMTNIILRMEWILFRRDVNANGTRTNKFLSASVVEEVEELAIPMVQYLAWLDKKLQAELDISQQVLYSVIQIAKNQDLGVYQRFRQTAQVIIGNLRKPRPLEKHLLTIFQDLYDTFVYSSFLNVRNRQILHEDKPHTDRDRLARLLIAGWDVLSRAIENYSEIITINSDLKNRFVEPIMERLPHSYKIWEEEWEEHQRQTELEKLYVEAEERAQAEAQKQEIARTQAHAMAEFRAQIHALGQGFVLWHVDSRIQV</sequence>
<evidence type="ECO:0000313" key="2">
    <source>
        <dbReference type="EMBL" id="KAF5861361.1"/>
    </source>
</evidence>
<comment type="caution">
    <text evidence="2">The sequence shown here is derived from an EMBL/GenBank/DDBJ whole genome shotgun (WGS) entry which is preliminary data.</text>
</comment>
<feature type="compositionally biased region" description="Polar residues" evidence="1">
    <location>
        <begin position="299"/>
        <end position="309"/>
    </location>
</feature>
<feature type="region of interest" description="Disordered" evidence="1">
    <location>
        <begin position="407"/>
        <end position="441"/>
    </location>
</feature>
<feature type="compositionally biased region" description="Low complexity" evidence="1">
    <location>
        <begin position="310"/>
        <end position="324"/>
    </location>
</feature>
<name>A0A8H6E6M6_PETAA</name>
<organism evidence="2 3">
    <name type="scientific">Petromyces alliaceus</name>
    <name type="common">Aspergillus alliaceus</name>
    <dbReference type="NCBI Taxonomy" id="209559"/>
    <lineage>
        <taxon>Eukaryota</taxon>
        <taxon>Fungi</taxon>
        <taxon>Dikarya</taxon>
        <taxon>Ascomycota</taxon>
        <taxon>Pezizomycotina</taxon>
        <taxon>Eurotiomycetes</taxon>
        <taxon>Eurotiomycetidae</taxon>
        <taxon>Eurotiales</taxon>
        <taxon>Aspergillaceae</taxon>
        <taxon>Aspergillus</taxon>
        <taxon>Aspergillus subgen. Circumdati</taxon>
    </lineage>
</organism>
<dbReference type="Proteomes" id="UP000541154">
    <property type="component" value="Unassembled WGS sequence"/>
</dbReference>
<protein>
    <submittedName>
        <fullName evidence="2">Uncharacterized protein</fullName>
    </submittedName>
</protein>
<evidence type="ECO:0000313" key="3">
    <source>
        <dbReference type="Proteomes" id="UP000541154"/>
    </source>
</evidence>
<gene>
    <name evidence="2" type="ORF">ETB97_000324</name>
</gene>
<feature type="region of interest" description="Disordered" evidence="1">
    <location>
        <begin position="79"/>
        <end position="110"/>
    </location>
</feature>
<proteinExistence type="predicted"/>
<accession>A0A8H6E6M6</accession>
<dbReference type="EMBL" id="SPNV01000101">
    <property type="protein sequence ID" value="KAF5861361.1"/>
    <property type="molecule type" value="Genomic_DNA"/>
</dbReference>
<feature type="region of interest" description="Disordered" evidence="1">
    <location>
        <begin position="292"/>
        <end position="324"/>
    </location>
</feature>